<evidence type="ECO:0000259" key="1">
    <source>
        <dbReference type="Pfam" id="PF02464"/>
    </source>
</evidence>
<dbReference type="RefSeq" id="WP_114482263.1">
    <property type="nucleotide sequence ID" value="NZ_QPJU01000002.1"/>
</dbReference>
<gene>
    <name evidence="2" type="ORF">DFR45_10260</name>
</gene>
<dbReference type="EMBL" id="QPJU01000002">
    <property type="protein sequence ID" value="RCX10659.1"/>
    <property type="molecule type" value="Genomic_DNA"/>
</dbReference>
<dbReference type="InterPro" id="IPR036653">
    <property type="entry name" value="CinA-like_C"/>
</dbReference>
<protein>
    <submittedName>
        <fullName evidence="2">Nicotinamide-nucleotide amidase</fullName>
    </submittedName>
</protein>
<organism evidence="2 3">
    <name type="scientific">Extensimonas vulgaris</name>
    <dbReference type="NCBI Taxonomy" id="1031594"/>
    <lineage>
        <taxon>Bacteria</taxon>
        <taxon>Pseudomonadati</taxon>
        <taxon>Pseudomonadota</taxon>
        <taxon>Betaproteobacteria</taxon>
        <taxon>Burkholderiales</taxon>
        <taxon>Comamonadaceae</taxon>
        <taxon>Extensimonas</taxon>
    </lineage>
</organism>
<dbReference type="Pfam" id="PF02464">
    <property type="entry name" value="CinA"/>
    <property type="match status" value="1"/>
</dbReference>
<feature type="domain" description="CinA C-terminal" evidence="1">
    <location>
        <begin position="24"/>
        <end position="181"/>
    </location>
</feature>
<dbReference type="NCBIfam" id="TIGR00199">
    <property type="entry name" value="PncC_domain"/>
    <property type="match status" value="1"/>
</dbReference>
<proteinExistence type="predicted"/>
<dbReference type="InterPro" id="IPR008136">
    <property type="entry name" value="CinA_C"/>
</dbReference>
<comment type="caution">
    <text evidence="2">The sequence shown here is derived from an EMBL/GenBank/DDBJ whole genome shotgun (WGS) entry which is preliminary data.</text>
</comment>
<dbReference type="Proteomes" id="UP000252174">
    <property type="component" value="Unassembled WGS sequence"/>
</dbReference>
<dbReference type="OrthoDB" id="9801454at2"/>
<evidence type="ECO:0000313" key="2">
    <source>
        <dbReference type="EMBL" id="RCX10659.1"/>
    </source>
</evidence>
<sequence>MSASELIKQELPALDLSALEPVLSIISAQLLRRGWMLATAESCTGGLIAAACTELAGSSQWFERGFVSYSNAAKSELLGVDAALIARHGAVSEPVVRAMAGGALAHAHAQLSLAVTGVAGPSGGSADKPVGTVWFGWCLPGATTGQPPLLHSEVRHFAADGLTTRAQIRAATVQHALGWLAGRLAALD</sequence>
<accession>A0A369AMP2</accession>
<name>A0A369AMP2_9BURK</name>
<reference evidence="2 3" key="1">
    <citation type="submission" date="2018-07" db="EMBL/GenBank/DDBJ databases">
        <title>Genomic Encyclopedia of Type Strains, Phase IV (KMG-IV): sequencing the most valuable type-strain genomes for metagenomic binning, comparative biology and taxonomic classification.</title>
        <authorList>
            <person name="Goeker M."/>
        </authorList>
    </citation>
    <scope>NUCLEOTIDE SEQUENCE [LARGE SCALE GENOMIC DNA]</scope>
    <source>
        <strain evidence="2 3">DSM 100911</strain>
    </source>
</reference>
<dbReference type="Gene3D" id="3.90.950.20">
    <property type="entry name" value="CinA-like"/>
    <property type="match status" value="1"/>
</dbReference>
<dbReference type="SUPFAM" id="SSF142433">
    <property type="entry name" value="CinA-like"/>
    <property type="match status" value="1"/>
</dbReference>
<keyword evidence="3" id="KW-1185">Reference proteome</keyword>
<dbReference type="AlphaFoldDB" id="A0A369AMP2"/>
<evidence type="ECO:0000313" key="3">
    <source>
        <dbReference type="Proteomes" id="UP000252174"/>
    </source>
</evidence>